<name>A0ACC4AKN1_POPAL</name>
<protein>
    <submittedName>
        <fullName evidence="1">Uncharacterized protein</fullName>
    </submittedName>
</protein>
<organism evidence="1 2">
    <name type="scientific">Populus alba</name>
    <name type="common">White poplar</name>
    <dbReference type="NCBI Taxonomy" id="43335"/>
    <lineage>
        <taxon>Eukaryota</taxon>
        <taxon>Viridiplantae</taxon>
        <taxon>Streptophyta</taxon>
        <taxon>Embryophyta</taxon>
        <taxon>Tracheophyta</taxon>
        <taxon>Spermatophyta</taxon>
        <taxon>Magnoliopsida</taxon>
        <taxon>eudicotyledons</taxon>
        <taxon>Gunneridae</taxon>
        <taxon>Pentapetalae</taxon>
        <taxon>rosids</taxon>
        <taxon>fabids</taxon>
        <taxon>Malpighiales</taxon>
        <taxon>Salicaceae</taxon>
        <taxon>Saliceae</taxon>
        <taxon>Populus</taxon>
    </lineage>
</organism>
<accession>A0ACC4AKN1</accession>
<evidence type="ECO:0000313" key="1">
    <source>
        <dbReference type="EMBL" id="KAL3566759.1"/>
    </source>
</evidence>
<proteinExistence type="predicted"/>
<dbReference type="EMBL" id="RCHU02000018">
    <property type="protein sequence ID" value="KAL3566759.1"/>
    <property type="molecule type" value="Genomic_DNA"/>
</dbReference>
<evidence type="ECO:0000313" key="2">
    <source>
        <dbReference type="Proteomes" id="UP000309997"/>
    </source>
</evidence>
<comment type="caution">
    <text evidence="1">The sequence shown here is derived from an EMBL/GenBank/DDBJ whole genome shotgun (WGS) entry which is preliminary data.</text>
</comment>
<keyword evidence="2" id="KW-1185">Reference proteome</keyword>
<sequence>MFLQSFADMWVDFLLKETDEEREKRRFGQDTGRPHEDSQGRSPNATRVSSSVPNHGTSTYGPNLSPAQKHGPVAP</sequence>
<reference evidence="1 2" key="1">
    <citation type="journal article" date="2024" name="Plant Biotechnol. J.">
        <title>Genome and CRISPR/Cas9 system of a widespread forest tree (Populus alba) in the world.</title>
        <authorList>
            <person name="Liu Y.J."/>
            <person name="Jiang P.F."/>
            <person name="Han X.M."/>
            <person name="Li X.Y."/>
            <person name="Wang H.M."/>
            <person name="Wang Y.J."/>
            <person name="Wang X.X."/>
            <person name="Zeng Q.Y."/>
        </authorList>
    </citation>
    <scope>NUCLEOTIDE SEQUENCE [LARGE SCALE GENOMIC DNA]</scope>
    <source>
        <strain evidence="2">cv. PAL-ZL1</strain>
    </source>
</reference>
<dbReference type="Proteomes" id="UP000309997">
    <property type="component" value="Unassembled WGS sequence"/>
</dbReference>
<gene>
    <name evidence="1" type="ORF">D5086_032174</name>
</gene>